<reference evidence="1" key="1">
    <citation type="journal article" date="2021" name="PeerJ">
        <title>Extensive microbial diversity within the chicken gut microbiome revealed by metagenomics and culture.</title>
        <authorList>
            <person name="Gilroy R."/>
            <person name="Ravi A."/>
            <person name="Getino M."/>
            <person name="Pursley I."/>
            <person name="Horton D.L."/>
            <person name="Alikhan N.F."/>
            <person name="Baker D."/>
            <person name="Gharbi K."/>
            <person name="Hall N."/>
            <person name="Watson M."/>
            <person name="Adriaenssens E.M."/>
            <person name="Foster-Nyarko E."/>
            <person name="Jarju S."/>
            <person name="Secka A."/>
            <person name="Antonio M."/>
            <person name="Oren A."/>
            <person name="Chaudhuri R.R."/>
            <person name="La Ragione R."/>
            <person name="Hildebrand F."/>
            <person name="Pallen M.J."/>
        </authorList>
    </citation>
    <scope>NUCLEOTIDE SEQUENCE</scope>
    <source>
        <strain evidence="1">1282</strain>
    </source>
</reference>
<dbReference type="PROSITE" id="PS51257">
    <property type="entry name" value="PROKAR_LIPOPROTEIN"/>
    <property type="match status" value="1"/>
</dbReference>
<gene>
    <name evidence="1" type="ORF">H9838_04105</name>
</gene>
<protein>
    <recommendedName>
        <fullName evidence="3">Lipoprotein</fullName>
    </recommendedName>
</protein>
<dbReference type="AlphaFoldDB" id="A0A9D1YCC4"/>
<accession>A0A9D1YCC4</accession>
<name>A0A9D1YCC4_9FIRM</name>
<dbReference type="Proteomes" id="UP000823915">
    <property type="component" value="Unassembled WGS sequence"/>
</dbReference>
<sequence>MNRRGRRGLAALLAALVLTLSLSGCGGRRLWYEKPPLDWTDSDWTMAEDYFAWRAEQRGQE</sequence>
<evidence type="ECO:0000313" key="2">
    <source>
        <dbReference type="Proteomes" id="UP000823915"/>
    </source>
</evidence>
<proteinExistence type="predicted"/>
<comment type="caution">
    <text evidence="1">The sequence shown here is derived from an EMBL/GenBank/DDBJ whole genome shotgun (WGS) entry which is preliminary data.</text>
</comment>
<evidence type="ECO:0000313" key="1">
    <source>
        <dbReference type="EMBL" id="HIY26341.1"/>
    </source>
</evidence>
<organism evidence="1 2">
    <name type="scientific">Candidatus Acutalibacter pullistercoris</name>
    <dbReference type="NCBI Taxonomy" id="2838418"/>
    <lineage>
        <taxon>Bacteria</taxon>
        <taxon>Bacillati</taxon>
        <taxon>Bacillota</taxon>
        <taxon>Clostridia</taxon>
        <taxon>Eubacteriales</taxon>
        <taxon>Acutalibacteraceae</taxon>
        <taxon>Acutalibacter</taxon>
    </lineage>
</organism>
<evidence type="ECO:0008006" key="3">
    <source>
        <dbReference type="Google" id="ProtNLM"/>
    </source>
</evidence>
<dbReference type="EMBL" id="DXDU01000067">
    <property type="protein sequence ID" value="HIY26341.1"/>
    <property type="molecule type" value="Genomic_DNA"/>
</dbReference>
<reference evidence="1" key="2">
    <citation type="submission" date="2021-04" db="EMBL/GenBank/DDBJ databases">
        <authorList>
            <person name="Gilroy R."/>
        </authorList>
    </citation>
    <scope>NUCLEOTIDE SEQUENCE</scope>
    <source>
        <strain evidence="1">1282</strain>
    </source>
</reference>